<dbReference type="PANTHER" id="PTHR31642">
    <property type="entry name" value="TRICHOTHECENE 3-O-ACETYLTRANSFERASE"/>
    <property type="match status" value="1"/>
</dbReference>
<comment type="similarity">
    <text evidence="1">Belongs to the plant acyltransferase family.</text>
</comment>
<accession>H9VJF4</accession>
<feature type="non-terminal residue" evidence="2">
    <location>
        <position position="1"/>
    </location>
</feature>
<dbReference type="Pfam" id="PF02458">
    <property type="entry name" value="Transferase"/>
    <property type="match status" value="1"/>
</dbReference>
<name>H9VJF4_PINTA</name>
<evidence type="ECO:0000313" key="2">
    <source>
        <dbReference type="EMBL" id="AFG49897.1"/>
    </source>
</evidence>
<reference evidence="2" key="1">
    <citation type="submission" date="2008-08" db="EMBL/GenBank/DDBJ databases">
        <title>Nucleotide Diversity and Divergence in the Loblolly Pine Gene Space.</title>
        <authorList>
            <person name="Neale D.B."/>
            <person name="Wegrzyn J.L."/>
            <person name="Lee J.M."/>
            <person name="Eckert A.J."/>
            <person name="Liechty J.D."/>
            <person name="Stevens K.A."/>
            <person name="Langley C.H."/>
        </authorList>
    </citation>
    <scope>NUCLEOTIDE SEQUENCE</scope>
    <source>
        <strain evidence="2">5104</strain>
        <tissue evidence="2">Megagametophyte</tissue>
    </source>
</reference>
<feature type="non-terminal residue" evidence="2">
    <location>
        <position position="152"/>
    </location>
</feature>
<dbReference type="GO" id="GO:0042617">
    <property type="term" value="P:paclitaxel biosynthetic process"/>
    <property type="evidence" value="ECO:0007669"/>
    <property type="project" value="UniProtKB-UniPathway"/>
</dbReference>
<dbReference type="InterPro" id="IPR050317">
    <property type="entry name" value="Plant_Fungal_Acyltransferase"/>
</dbReference>
<dbReference type="PANTHER" id="PTHR31642:SF174">
    <property type="entry name" value="BENZYL ALCOHOL O-BENZOYLTRANSFERASE-LIKE"/>
    <property type="match status" value="1"/>
</dbReference>
<protein>
    <submittedName>
        <fullName evidence="2">Uncharacterized protein</fullName>
    </submittedName>
</protein>
<dbReference type="InterPro" id="IPR023213">
    <property type="entry name" value="CAT-like_dom_sf"/>
</dbReference>
<gene>
    <name evidence="2" type="ORF">0_9164_01</name>
</gene>
<sequence length="152" mass="16876">EEEMQTVSVLFGSEAIASLRRQVGGKCSTFEVLSAWLWRSRSKVLDIPADQEARFSFPVDIRSRIQPSLPRGYYGNAVTASFAVARAGDLMERPLSFAVKLINDAKKIVDDGYIRDQIDMLEVKGRTPPNLAGSFLISDNTKIDFAGVDFGW</sequence>
<dbReference type="EMBL" id="FJ084647">
    <property type="protein sequence ID" value="AFG49897.1"/>
    <property type="molecule type" value="Genomic_DNA"/>
</dbReference>
<evidence type="ECO:0000256" key="1">
    <source>
        <dbReference type="ARBA" id="ARBA00009861"/>
    </source>
</evidence>
<organism evidence="2">
    <name type="scientific">Pinus taeda</name>
    <name type="common">Loblolly pine</name>
    <dbReference type="NCBI Taxonomy" id="3352"/>
    <lineage>
        <taxon>Eukaryota</taxon>
        <taxon>Viridiplantae</taxon>
        <taxon>Streptophyta</taxon>
        <taxon>Embryophyta</taxon>
        <taxon>Tracheophyta</taxon>
        <taxon>Spermatophyta</taxon>
        <taxon>Pinopsida</taxon>
        <taxon>Pinidae</taxon>
        <taxon>Conifers I</taxon>
        <taxon>Pinales</taxon>
        <taxon>Pinaceae</taxon>
        <taxon>Pinus</taxon>
        <taxon>Pinus subgen. Pinus</taxon>
    </lineage>
</organism>
<proteinExistence type="inferred from homology"/>
<dbReference type="GO" id="GO:0016747">
    <property type="term" value="F:acyltransferase activity, transferring groups other than amino-acyl groups"/>
    <property type="evidence" value="ECO:0007669"/>
    <property type="project" value="TreeGrafter"/>
</dbReference>
<dbReference type="AlphaFoldDB" id="H9VJF4"/>
<dbReference type="Gene3D" id="3.30.559.10">
    <property type="entry name" value="Chloramphenicol acetyltransferase-like domain"/>
    <property type="match status" value="1"/>
</dbReference>
<dbReference type="UniPathway" id="UPA00842"/>